<dbReference type="Pfam" id="PF02525">
    <property type="entry name" value="Flavodoxin_2"/>
    <property type="match status" value="1"/>
</dbReference>
<dbReference type="SUPFAM" id="SSF52218">
    <property type="entry name" value="Flavoproteins"/>
    <property type="match status" value="1"/>
</dbReference>
<feature type="domain" description="Flavodoxin-like fold" evidence="3">
    <location>
        <begin position="1"/>
        <end position="190"/>
    </location>
</feature>
<evidence type="ECO:0000313" key="5">
    <source>
        <dbReference type="Proteomes" id="UP000199588"/>
    </source>
</evidence>
<dbReference type="Proteomes" id="UP000199588">
    <property type="component" value="Unassembled WGS sequence"/>
</dbReference>
<keyword evidence="2" id="KW-0560">Oxidoreductase</keyword>
<evidence type="ECO:0000256" key="1">
    <source>
        <dbReference type="ARBA" id="ARBA00006252"/>
    </source>
</evidence>
<sequence>MKHLVIFAHPNTKNSFNKAILERVLQASQKMNVDTTVRDLYGMNFNPVVSWEELTGSFKEIIPAAIRHEQQLISEADLITLIYPLWWMGFPAILKGYFDRVFTHGFAYKTDETGTVGLIQGKKMQQFITMGNNEERYQQMGFAQSLNDTLVNGLFNYVGIIDIDHRLLGDIHIIGSEERQALLNEVEQKTKENLTALLEGKA</sequence>
<evidence type="ECO:0000256" key="2">
    <source>
        <dbReference type="ARBA" id="ARBA00023002"/>
    </source>
</evidence>
<comment type="caution">
    <text evidence="4">The sequence shown here is derived from an EMBL/GenBank/DDBJ whole genome shotgun (WGS) entry which is preliminary data.</text>
</comment>
<gene>
    <name evidence="4" type="ORF">SAMN02910354_02089</name>
</gene>
<dbReference type="Gene3D" id="3.40.50.360">
    <property type="match status" value="1"/>
</dbReference>
<evidence type="ECO:0000313" key="4">
    <source>
        <dbReference type="EMBL" id="SCY27899.1"/>
    </source>
</evidence>
<comment type="similarity">
    <text evidence="1">Belongs to the NAD(P)H dehydrogenase (quinone) family.</text>
</comment>
<dbReference type="InterPro" id="IPR029039">
    <property type="entry name" value="Flavoprotein-like_sf"/>
</dbReference>
<evidence type="ECO:0000259" key="3">
    <source>
        <dbReference type="Pfam" id="PF02525"/>
    </source>
</evidence>
<reference evidence="4 5" key="1">
    <citation type="submission" date="2016-10" db="EMBL/GenBank/DDBJ databases">
        <authorList>
            <person name="Varghese N."/>
            <person name="Submissions S."/>
        </authorList>
    </citation>
    <scope>NUCLEOTIDE SEQUENCE [LARGE SCALE GENOMIC DNA]</scope>
    <source>
        <strain evidence="4 5">DSM 22022</strain>
    </source>
</reference>
<name>A0A1G5ELN4_9PAST</name>
<accession>A0A1G5ELN4</accession>
<protein>
    <submittedName>
        <fullName evidence="4">NADPH-quinone reductase (Modulator of drug activity B)</fullName>
    </submittedName>
</protein>
<dbReference type="InterPro" id="IPR051545">
    <property type="entry name" value="NAD(P)H_dehydrogenase_qn"/>
</dbReference>
<keyword evidence="5" id="KW-1185">Reference proteome</keyword>
<dbReference type="PANTHER" id="PTHR10204:SF34">
    <property type="entry name" value="NAD(P)H DEHYDROGENASE [QUINONE] 1 ISOFORM 1"/>
    <property type="match status" value="1"/>
</dbReference>
<dbReference type="PANTHER" id="PTHR10204">
    <property type="entry name" value="NAD P H OXIDOREDUCTASE-RELATED"/>
    <property type="match status" value="1"/>
</dbReference>
<dbReference type="InterPro" id="IPR003680">
    <property type="entry name" value="Flavodoxin_fold"/>
</dbReference>
<dbReference type="EMBL" id="FMUQ01000024">
    <property type="protein sequence ID" value="SCY27899.1"/>
    <property type="molecule type" value="Genomic_DNA"/>
</dbReference>
<proteinExistence type="inferred from homology"/>
<organism evidence="4 5">
    <name type="scientific">Basfia succiniciproducens</name>
    <dbReference type="NCBI Taxonomy" id="653940"/>
    <lineage>
        <taxon>Bacteria</taxon>
        <taxon>Pseudomonadati</taxon>
        <taxon>Pseudomonadota</taxon>
        <taxon>Gammaproteobacteria</taxon>
        <taxon>Pasteurellales</taxon>
        <taxon>Pasteurellaceae</taxon>
        <taxon>Basfia</taxon>
    </lineage>
</organism>
<dbReference type="RefSeq" id="WP_090656789.1">
    <property type="nucleotide sequence ID" value="NZ_CP015031.1"/>
</dbReference>